<keyword evidence="2" id="KW-0472">Membrane</keyword>
<keyword evidence="4" id="KW-1185">Reference proteome</keyword>
<evidence type="ECO:0000313" key="3">
    <source>
        <dbReference type="EMBL" id="RYC04033.1"/>
    </source>
</evidence>
<gene>
    <name evidence="3" type="ORF">EUA07_03615</name>
</gene>
<protein>
    <submittedName>
        <fullName evidence="3">Uncharacterized protein</fullName>
    </submittedName>
</protein>
<dbReference type="EMBL" id="SDWU01000003">
    <property type="protein sequence ID" value="RYC04033.1"/>
    <property type="molecule type" value="Genomic_DNA"/>
</dbReference>
<keyword evidence="2" id="KW-1133">Transmembrane helix</keyword>
<comment type="caution">
    <text evidence="3">The sequence shown here is derived from an EMBL/GenBank/DDBJ whole genome shotgun (WGS) entry which is preliminary data.</text>
</comment>
<feature type="transmembrane region" description="Helical" evidence="2">
    <location>
        <begin position="48"/>
        <end position="69"/>
    </location>
</feature>
<evidence type="ECO:0000256" key="1">
    <source>
        <dbReference type="SAM" id="MobiDB-lite"/>
    </source>
</evidence>
<dbReference type="Proteomes" id="UP000293291">
    <property type="component" value="Unassembled WGS sequence"/>
</dbReference>
<organism evidence="3 4">
    <name type="scientific">Nocardioides ganghwensis</name>
    <dbReference type="NCBI Taxonomy" id="252230"/>
    <lineage>
        <taxon>Bacteria</taxon>
        <taxon>Bacillati</taxon>
        <taxon>Actinomycetota</taxon>
        <taxon>Actinomycetes</taxon>
        <taxon>Propionibacteriales</taxon>
        <taxon>Nocardioidaceae</taxon>
        <taxon>Nocardioides</taxon>
    </lineage>
</organism>
<dbReference type="OrthoDB" id="3759692at2"/>
<evidence type="ECO:0000256" key="2">
    <source>
        <dbReference type="SAM" id="Phobius"/>
    </source>
</evidence>
<keyword evidence="2" id="KW-0812">Transmembrane</keyword>
<dbReference type="AlphaFoldDB" id="A0A4Q2SG43"/>
<name>A0A4Q2SG43_9ACTN</name>
<sequence>MTTTPESHADMEERLRAALSARAELVQPEHLSPLATATPLRARWQSPWVLLATAAVVLLVLGAVFQGLARDPRSDDIAPRPDDEVELQLPADVGRDWEPHTLSRPPRLDLDGDGTREKVTFLGEPTKKFDGRFRMQTTLSSTGAEAYGIAEVGTTIDTNVLAPIDADRDGDEELVLYYDDASTVGGGGHPLVFDLRHGLLVQAGVDDPELLVRGQEPVAGSETEHYDLVRLHDYWIEDGRLYSSRSRSSFARGNMSLVRTETIVVDAWEWRLDAHGVLRPESVGCLRSGPESLAPCEGDEEEELPYITPVATDTFGIGEGATFAEGYRFTARLEAASDPSLVVEGDDGRVMRYDDFQVADPRVSTVQPMAVTADGVSLFVTSAWDPSYVKVLVQDGDGLRALEAVGEIELLDRDDVRTWLTRNGGVVTVVEGDDGTWQAWVWTMVSRSEMAALPSRVVCFDDVDDPATVRRC</sequence>
<proteinExistence type="predicted"/>
<evidence type="ECO:0000313" key="4">
    <source>
        <dbReference type="Proteomes" id="UP000293291"/>
    </source>
</evidence>
<reference evidence="3 4" key="1">
    <citation type="submission" date="2019-01" db="EMBL/GenBank/DDBJ databases">
        <title>Novel species of Nocardioides.</title>
        <authorList>
            <person name="Liu Q."/>
            <person name="Xin Y.-H."/>
        </authorList>
    </citation>
    <scope>NUCLEOTIDE SEQUENCE [LARGE SCALE GENOMIC DNA]</scope>
    <source>
        <strain evidence="3 4">CGMCC 4.6875</strain>
    </source>
</reference>
<feature type="region of interest" description="Disordered" evidence="1">
    <location>
        <begin position="95"/>
        <end position="115"/>
    </location>
</feature>
<dbReference type="RefSeq" id="WP_129453630.1">
    <property type="nucleotide sequence ID" value="NZ_JACXYX010000007.1"/>
</dbReference>
<accession>A0A4Q2SG43</accession>